<name>A0A1R4A7W5_9ARCH</name>
<dbReference type="Pfam" id="PF05050">
    <property type="entry name" value="Methyltransf_21"/>
    <property type="match status" value="1"/>
</dbReference>
<organism evidence="2 3">
    <name type="scientific">Cuniculiplasma divulgatum</name>
    <dbReference type="NCBI Taxonomy" id="1673428"/>
    <lineage>
        <taxon>Archaea</taxon>
        <taxon>Methanobacteriati</taxon>
        <taxon>Thermoplasmatota</taxon>
        <taxon>Thermoplasmata</taxon>
        <taxon>Thermoplasmatales</taxon>
        <taxon>Cuniculiplasmataceae</taxon>
        <taxon>Cuniculiplasma</taxon>
    </lineage>
</organism>
<dbReference type="InterPro" id="IPR052514">
    <property type="entry name" value="SAM-dependent_MTase"/>
</dbReference>
<dbReference type="Gene3D" id="3.40.50.150">
    <property type="entry name" value="Vaccinia Virus protein VP39"/>
    <property type="match status" value="1"/>
</dbReference>
<keyword evidence="2" id="KW-0808">Transferase</keyword>
<dbReference type="EMBL" id="LT719092">
    <property type="protein sequence ID" value="SJK85066.1"/>
    <property type="molecule type" value="Genomic_DNA"/>
</dbReference>
<dbReference type="GO" id="GO:0032259">
    <property type="term" value="P:methylation"/>
    <property type="evidence" value="ECO:0007669"/>
    <property type="project" value="UniProtKB-KW"/>
</dbReference>
<evidence type="ECO:0000259" key="1">
    <source>
        <dbReference type="Pfam" id="PF05050"/>
    </source>
</evidence>
<dbReference type="InterPro" id="IPR006342">
    <property type="entry name" value="FkbM_mtfrase"/>
</dbReference>
<dbReference type="Proteomes" id="UP000187822">
    <property type="component" value="Chromosome I"/>
</dbReference>
<sequence length="207" mass="24310">MNYRFYTTFKKKYGIKFNRWRIHMEILKDPEMYLKFIPDNGDVIIDVGAQYGDYAILWAKKFRSKVLAFEPLKANFMEMMRDCVINNVDVIPINSLLGDGEPLQYKIGGNMIINSLDGEHDKKYETTKLDDFVLFFRIKPSIIKIDVEGFELPVLQGSAKTLQQYHPKIIIETHSKQLRVKCHEFLTSQGYTLFYEGRKTTGKEWMD</sequence>
<reference evidence="3" key="1">
    <citation type="submission" date="2016-06" db="EMBL/GenBank/DDBJ databases">
        <authorList>
            <person name="Toshchakov V.S."/>
        </authorList>
    </citation>
    <scope>NUCLEOTIDE SEQUENCE [LARGE SCALE GENOMIC DNA]</scope>
    <source>
        <strain>PM4 (JCM 30641</strain>
        <strain evidence="3">\VKM B-2940)</strain>
    </source>
</reference>
<proteinExistence type="predicted"/>
<dbReference type="AlphaFoldDB" id="A0A1R4A7W5"/>
<evidence type="ECO:0000313" key="2">
    <source>
        <dbReference type="EMBL" id="SJK85066.1"/>
    </source>
</evidence>
<dbReference type="NCBIfam" id="TIGR01444">
    <property type="entry name" value="fkbM_fam"/>
    <property type="match status" value="1"/>
</dbReference>
<accession>A0A1R4A7W5</accession>
<dbReference type="STRING" id="1673428.CPM_1265"/>
<keyword evidence="2" id="KW-0489">Methyltransferase</keyword>
<feature type="domain" description="Methyltransferase FkbM" evidence="1">
    <location>
        <begin position="46"/>
        <end position="190"/>
    </location>
</feature>
<dbReference type="PANTHER" id="PTHR34203:SF15">
    <property type="entry name" value="SLL1173 PROTEIN"/>
    <property type="match status" value="1"/>
</dbReference>
<dbReference type="InterPro" id="IPR029063">
    <property type="entry name" value="SAM-dependent_MTases_sf"/>
</dbReference>
<dbReference type="SUPFAM" id="SSF53335">
    <property type="entry name" value="S-adenosyl-L-methionine-dependent methyltransferases"/>
    <property type="match status" value="1"/>
</dbReference>
<protein>
    <submittedName>
        <fullName evidence="2">FkbM family methyltransferase</fullName>
    </submittedName>
</protein>
<dbReference type="PANTHER" id="PTHR34203">
    <property type="entry name" value="METHYLTRANSFERASE, FKBM FAMILY PROTEIN"/>
    <property type="match status" value="1"/>
</dbReference>
<dbReference type="KEGG" id="cdiv:CPM_1265"/>
<gene>
    <name evidence="2" type="ORF">CPM_1265</name>
</gene>
<keyword evidence="3" id="KW-1185">Reference proteome</keyword>
<dbReference type="GO" id="GO:0008168">
    <property type="term" value="F:methyltransferase activity"/>
    <property type="evidence" value="ECO:0007669"/>
    <property type="project" value="UniProtKB-KW"/>
</dbReference>
<evidence type="ECO:0000313" key="3">
    <source>
        <dbReference type="Proteomes" id="UP000187822"/>
    </source>
</evidence>